<organism evidence="1 2">
    <name type="scientific">Tichowtungia aerotolerans</name>
    <dbReference type="NCBI Taxonomy" id="2697043"/>
    <lineage>
        <taxon>Bacteria</taxon>
        <taxon>Pseudomonadati</taxon>
        <taxon>Kiritimatiellota</taxon>
        <taxon>Tichowtungiia</taxon>
        <taxon>Tichowtungiales</taxon>
        <taxon>Tichowtungiaceae</taxon>
        <taxon>Tichowtungia</taxon>
    </lineage>
</organism>
<dbReference type="RefSeq" id="WP_160626085.1">
    <property type="nucleotide sequence ID" value="NZ_CP047593.1"/>
</dbReference>
<gene>
    <name evidence="1" type="ORF">GT409_00815</name>
</gene>
<dbReference type="EMBL" id="CP047593">
    <property type="protein sequence ID" value="QHI68051.1"/>
    <property type="molecule type" value="Genomic_DNA"/>
</dbReference>
<reference evidence="1 2" key="1">
    <citation type="submission" date="2020-01" db="EMBL/GenBank/DDBJ databases">
        <title>Ponticoccus aerotolerans gen. nov., sp. nov., an anaerobic bacterium and proposal of Ponticoccusceae fam. nov., Ponticoccusles ord. nov. and Ponticoccuse classis nov. in the phylum Kiritimatiellaeota.</title>
        <authorList>
            <person name="Zhou L.Y."/>
            <person name="Du Z.J."/>
        </authorList>
    </citation>
    <scope>NUCLEOTIDE SEQUENCE [LARGE SCALE GENOMIC DNA]</scope>
    <source>
        <strain evidence="1 2">S-5007</strain>
    </source>
</reference>
<evidence type="ECO:0000313" key="2">
    <source>
        <dbReference type="Proteomes" id="UP000464954"/>
    </source>
</evidence>
<protein>
    <recommendedName>
        <fullName evidence="3">Reverse transcriptase</fullName>
    </recommendedName>
</protein>
<dbReference type="KEGG" id="taer:GT409_00815"/>
<proteinExistence type="predicted"/>
<sequence length="157" mass="17711">MSKKPSTPIPALDFCSKGFLPKELPPCFNITSFSQAALSSLGSEHKKKVSSYSRHNLARTGTLRRRLGVPNPVHHAWLANCIEENWQDIHSIFKASEFSCTKPLKESGKRAFEGEPQSKRVDFRAEICSSARFLVKADVSRFYHSIYTHSIPWASDD</sequence>
<keyword evidence="2" id="KW-1185">Reference proteome</keyword>
<name>A0A6P1M2H7_9BACT</name>
<dbReference type="AlphaFoldDB" id="A0A6P1M2H7"/>
<accession>A0A6P1M2H7</accession>
<evidence type="ECO:0000313" key="1">
    <source>
        <dbReference type="EMBL" id="QHI68051.1"/>
    </source>
</evidence>
<evidence type="ECO:0008006" key="3">
    <source>
        <dbReference type="Google" id="ProtNLM"/>
    </source>
</evidence>
<dbReference type="Proteomes" id="UP000464954">
    <property type="component" value="Chromosome"/>
</dbReference>